<dbReference type="InterPro" id="IPR050174">
    <property type="entry name" value="Protocadherin/Cadherin-CA"/>
</dbReference>
<feature type="transmembrane region" description="Helical" evidence="7">
    <location>
        <begin position="591"/>
        <end position="615"/>
    </location>
</feature>
<dbReference type="Gene3D" id="2.60.40.60">
    <property type="entry name" value="Cadherins"/>
    <property type="match status" value="4"/>
</dbReference>
<evidence type="ECO:0000313" key="11">
    <source>
        <dbReference type="RefSeq" id="XP_055872312.1"/>
    </source>
</evidence>
<dbReference type="OMA" id="DCGANQG"/>
<dbReference type="InterPro" id="IPR002126">
    <property type="entry name" value="Cadherin-like_dom"/>
</dbReference>
<organism evidence="10 11">
    <name type="scientific">Biomphalaria glabrata</name>
    <name type="common">Bloodfluke planorb</name>
    <name type="synonym">Freshwater snail</name>
    <dbReference type="NCBI Taxonomy" id="6526"/>
    <lineage>
        <taxon>Eukaryota</taxon>
        <taxon>Metazoa</taxon>
        <taxon>Spiralia</taxon>
        <taxon>Lophotrochozoa</taxon>
        <taxon>Mollusca</taxon>
        <taxon>Gastropoda</taxon>
        <taxon>Heterobranchia</taxon>
        <taxon>Euthyneura</taxon>
        <taxon>Panpulmonata</taxon>
        <taxon>Hygrophila</taxon>
        <taxon>Lymnaeoidea</taxon>
        <taxon>Planorbidae</taxon>
        <taxon>Biomphalaria</taxon>
    </lineage>
</organism>
<dbReference type="GO" id="GO:0007156">
    <property type="term" value="P:homophilic cell adhesion via plasma membrane adhesion molecules"/>
    <property type="evidence" value="ECO:0007669"/>
    <property type="project" value="InterPro"/>
</dbReference>
<dbReference type="PANTHER" id="PTHR24028:SF328">
    <property type="entry name" value="CADHERIN-3"/>
    <property type="match status" value="1"/>
</dbReference>
<evidence type="ECO:0000313" key="10">
    <source>
        <dbReference type="Proteomes" id="UP001165740"/>
    </source>
</evidence>
<keyword evidence="4" id="KW-0325">Glycoprotein</keyword>
<keyword evidence="10" id="KW-1185">Reference proteome</keyword>
<keyword evidence="3 7" id="KW-1133">Transmembrane helix</keyword>
<evidence type="ECO:0000256" key="4">
    <source>
        <dbReference type="ARBA" id="ARBA00023180"/>
    </source>
</evidence>
<evidence type="ECO:0000256" key="6">
    <source>
        <dbReference type="SAM" id="MobiDB-lite"/>
    </source>
</evidence>
<evidence type="ECO:0000256" key="7">
    <source>
        <dbReference type="SAM" id="Phobius"/>
    </source>
</evidence>
<sequence>MKEKKIHSYVFLVALLLVSIDQAYSQVTISNFPTSFEIHEKNTSQYYFKDITCTSVDKICICNMIKSDPTGGPFDVWLNGKSSTTYGLYYVGANNGKALDYSSVPTYKLTIECRDGTSANKATIEVEVDIIPNIMPKITNAKYPQDSVQLDAFTVTAAGSTIYTVTAYDADGDALTCSMKTSPVVSYFKIMTTSTSTCEIQTTIDMRTATEANVALTVSVTDGRATVSNFVIDVTTDLNARPDITNLPKTVSLIEDATGGTLITALTLTDDVISTRCTVNPSAEAYKFRFDSSNRIWLENLPNGALPLDFETTDKYTITCVATDGYLDSLNDVLTIQVINKNEPPVFDEIAYYCDLYEGSAGVSSCSIDASVTDPEKDSILSVNFINGNNSNRFRYDKSSSTISFNVDYDIDQATGYPENVVLQLEAKNRYGATSTAPVYIKVHDINDNTCDFGASSTKVFTANQGTKLGSLGNIYAVDNDKTAPNNEVTYEVIQALPSDSTNYISAYSDGSIAYIGIIPEENSGKTYTLVVKCKDGGSPQRTAVSTVVLSYQTTTSSSTTSTTTTATTTTATASSTTSSSSSSNIFDNSAFVGVFALLMTLLILGLLVGLYFLLKYCGVFGACSGGAASQGVAGQAASGASRNLCGDNFCCPKQKQVEPVDDYINYDVRTNADYKDAYWKTGDNYESGLGFNPQDGSKPKPLTGFRHLALPPPPAITTTF</sequence>
<evidence type="ECO:0000256" key="8">
    <source>
        <dbReference type="SAM" id="SignalP"/>
    </source>
</evidence>
<gene>
    <name evidence="11 12" type="primary">LOC106057095</name>
</gene>
<keyword evidence="8" id="KW-0732">Signal</keyword>
<keyword evidence="7" id="KW-0472">Membrane</keyword>
<dbReference type="Proteomes" id="UP001165740">
    <property type="component" value="Chromosome 17"/>
</dbReference>
<keyword evidence="2 7" id="KW-0812">Transmembrane</keyword>
<dbReference type="PRINTS" id="PR00205">
    <property type="entry name" value="CADHERIN"/>
</dbReference>
<dbReference type="PROSITE" id="PS50268">
    <property type="entry name" value="CADHERIN_2"/>
    <property type="match status" value="3"/>
</dbReference>
<comment type="subcellular location">
    <subcellularLocation>
        <location evidence="1">Membrane</location>
        <topology evidence="1">Single-pass membrane protein</topology>
    </subcellularLocation>
</comment>
<evidence type="ECO:0000256" key="5">
    <source>
        <dbReference type="PROSITE-ProRule" id="PRU00043"/>
    </source>
</evidence>
<evidence type="ECO:0000256" key="3">
    <source>
        <dbReference type="ARBA" id="ARBA00022989"/>
    </source>
</evidence>
<dbReference type="GO" id="GO:0005509">
    <property type="term" value="F:calcium ion binding"/>
    <property type="evidence" value="ECO:0007669"/>
    <property type="project" value="UniProtKB-UniRule"/>
</dbReference>
<feature type="signal peptide" evidence="8">
    <location>
        <begin position="1"/>
        <end position="25"/>
    </location>
</feature>
<feature type="domain" description="Cadherin" evidence="9">
    <location>
        <begin position="245"/>
        <end position="347"/>
    </location>
</feature>
<name>A0A9W2ZBH2_BIOGL</name>
<accession>A0A9W2ZBH2</accession>
<dbReference type="SUPFAM" id="SSF49313">
    <property type="entry name" value="Cadherin-like"/>
    <property type="match status" value="3"/>
</dbReference>
<feature type="region of interest" description="Disordered" evidence="6">
    <location>
        <begin position="558"/>
        <end position="584"/>
    </location>
</feature>
<evidence type="ECO:0000256" key="2">
    <source>
        <dbReference type="ARBA" id="ARBA00022692"/>
    </source>
</evidence>
<evidence type="ECO:0000313" key="12">
    <source>
        <dbReference type="RefSeq" id="XP_055872313.1"/>
    </source>
</evidence>
<protein>
    <submittedName>
        <fullName evidence="11 12">Cadherin-23-like isoform X1</fullName>
    </submittedName>
</protein>
<feature type="domain" description="Cadherin" evidence="9">
    <location>
        <begin position="466"/>
        <end position="562"/>
    </location>
</feature>
<dbReference type="GO" id="GO:0005886">
    <property type="term" value="C:plasma membrane"/>
    <property type="evidence" value="ECO:0007669"/>
    <property type="project" value="TreeGrafter"/>
</dbReference>
<feature type="chain" id="PRO_5044702578" evidence="8">
    <location>
        <begin position="26"/>
        <end position="721"/>
    </location>
</feature>
<dbReference type="RefSeq" id="XP_055872313.1">
    <property type="nucleotide sequence ID" value="XM_056016338.1"/>
</dbReference>
<dbReference type="CDD" id="cd11304">
    <property type="entry name" value="Cadherin_repeat"/>
    <property type="match status" value="4"/>
</dbReference>
<dbReference type="PANTHER" id="PTHR24028">
    <property type="entry name" value="CADHERIN-87A"/>
    <property type="match status" value="1"/>
</dbReference>
<dbReference type="RefSeq" id="XP_055872312.1">
    <property type="nucleotide sequence ID" value="XM_056016337.1"/>
</dbReference>
<proteinExistence type="predicted"/>
<dbReference type="InterPro" id="IPR015919">
    <property type="entry name" value="Cadherin-like_sf"/>
</dbReference>
<reference evidence="11 12" key="1">
    <citation type="submission" date="2025-04" db="UniProtKB">
        <authorList>
            <consortium name="RefSeq"/>
        </authorList>
    </citation>
    <scope>IDENTIFICATION</scope>
</reference>
<evidence type="ECO:0000256" key="1">
    <source>
        <dbReference type="ARBA" id="ARBA00004167"/>
    </source>
</evidence>
<dbReference type="AlphaFoldDB" id="A0A9W2ZBH2"/>
<evidence type="ECO:0000259" key="9">
    <source>
        <dbReference type="PROSITE" id="PS50268"/>
    </source>
</evidence>
<dbReference type="GeneID" id="106057095"/>
<dbReference type="OrthoDB" id="6102010at2759"/>
<feature type="domain" description="Cadherin" evidence="9">
    <location>
        <begin position="348"/>
        <end position="461"/>
    </location>
</feature>
<keyword evidence="5" id="KW-0106">Calcium</keyword>